<dbReference type="InterPro" id="IPR032880">
    <property type="entry name" value="CSC1/OSCA1-like_N"/>
</dbReference>
<feature type="domain" description="CSC1/OSCA1-like cytosolic" evidence="11">
    <location>
        <begin position="407"/>
        <end position="563"/>
    </location>
</feature>
<evidence type="ECO:0000313" key="13">
    <source>
        <dbReference type="Proteomes" id="UP000239649"/>
    </source>
</evidence>
<evidence type="ECO:0000259" key="11">
    <source>
        <dbReference type="Pfam" id="PF14703"/>
    </source>
</evidence>
<evidence type="ECO:0000256" key="8">
    <source>
        <dbReference type="SAM" id="Phobius"/>
    </source>
</evidence>
<feature type="domain" description="CSC1/OSCA1-like 7TM region" evidence="9">
    <location>
        <begin position="574"/>
        <end position="838"/>
    </location>
</feature>
<evidence type="ECO:0000256" key="3">
    <source>
        <dbReference type="ARBA" id="ARBA00022448"/>
    </source>
</evidence>
<evidence type="ECO:0000256" key="7">
    <source>
        <dbReference type="SAM" id="MobiDB-lite"/>
    </source>
</evidence>
<keyword evidence="3" id="KW-0813">Transport</keyword>
<protein>
    <submittedName>
        <fullName evidence="12">ERD4-related membrane isoform A</fullName>
    </submittedName>
</protein>
<proteinExistence type="inferred from homology"/>
<dbReference type="PANTHER" id="PTHR13018">
    <property type="entry name" value="PROBABLE MEMBRANE PROTEIN DUF221-RELATED"/>
    <property type="match status" value="1"/>
</dbReference>
<evidence type="ECO:0000256" key="2">
    <source>
        <dbReference type="ARBA" id="ARBA00007779"/>
    </source>
</evidence>
<name>A0A2P6VIR0_9CHLO</name>
<dbReference type="InterPro" id="IPR027815">
    <property type="entry name" value="CSC1/OSCA1-like_cyt"/>
</dbReference>
<keyword evidence="13" id="KW-1185">Reference proteome</keyword>
<feature type="transmembrane region" description="Helical" evidence="8">
    <location>
        <begin position="576"/>
        <end position="600"/>
    </location>
</feature>
<dbReference type="GO" id="GO:0005227">
    <property type="term" value="F:calcium-activated cation channel activity"/>
    <property type="evidence" value="ECO:0007669"/>
    <property type="project" value="InterPro"/>
</dbReference>
<evidence type="ECO:0000256" key="6">
    <source>
        <dbReference type="ARBA" id="ARBA00023136"/>
    </source>
</evidence>
<evidence type="ECO:0000256" key="5">
    <source>
        <dbReference type="ARBA" id="ARBA00022989"/>
    </source>
</evidence>
<keyword evidence="6 8" id="KW-0472">Membrane</keyword>
<evidence type="ECO:0000259" key="10">
    <source>
        <dbReference type="Pfam" id="PF13967"/>
    </source>
</evidence>
<dbReference type="InterPro" id="IPR003864">
    <property type="entry name" value="CSC1/OSCA1-like_7TM"/>
</dbReference>
<dbReference type="PANTHER" id="PTHR13018:SF5">
    <property type="entry name" value="RE44586P"/>
    <property type="match status" value="1"/>
</dbReference>
<gene>
    <name evidence="12" type="ORF">C2E20_2603</name>
</gene>
<comment type="similarity">
    <text evidence="2">Belongs to the CSC1 (TC 1.A.17) family.</text>
</comment>
<dbReference type="GO" id="GO:0005886">
    <property type="term" value="C:plasma membrane"/>
    <property type="evidence" value="ECO:0007669"/>
    <property type="project" value="TreeGrafter"/>
</dbReference>
<dbReference type="AlphaFoldDB" id="A0A2P6VIR0"/>
<feature type="region of interest" description="Disordered" evidence="7">
    <location>
        <begin position="131"/>
        <end position="164"/>
    </location>
</feature>
<dbReference type="Pfam" id="PF02714">
    <property type="entry name" value="RSN1_7TM"/>
    <property type="match status" value="1"/>
</dbReference>
<accession>A0A2P6VIR0</accession>
<dbReference type="EMBL" id="LHPF02000005">
    <property type="protein sequence ID" value="PSC73974.1"/>
    <property type="molecule type" value="Genomic_DNA"/>
</dbReference>
<evidence type="ECO:0000256" key="1">
    <source>
        <dbReference type="ARBA" id="ARBA00004141"/>
    </source>
</evidence>
<feature type="region of interest" description="Disordered" evidence="7">
    <location>
        <begin position="971"/>
        <end position="1026"/>
    </location>
</feature>
<feature type="transmembrane region" description="Helical" evidence="8">
    <location>
        <begin position="768"/>
        <end position="792"/>
    </location>
</feature>
<dbReference type="Proteomes" id="UP000239649">
    <property type="component" value="Unassembled WGS sequence"/>
</dbReference>
<dbReference type="OrthoDB" id="1689567at2759"/>
<dbReference type="InterPro" id="IPR045122">
    <property type="entry name" value="Csc1-like"/>
</dbReference>
<feature type="compositionally biased region" description="Low complexity" evidence="7">
    <location>
        <begin position="1007"/>
        <end position="1019"/>
    </location>
</feature>
<comment type="subcellular location">
    <subcellularLocation>
        <location evidence="1">Membrane</location>
        <topology evidence="1">Multi-pass membrane protein</topology>
    </subcellularLocation>
</comment>
<keyword evidence="4 8" id="KW-0812">Transmembrane</keyword>
<organism evidence="12 13">
    <name type="scientific">Micractinium conductrix</name>
    <dbReference type="NCBI Taxonomy" id="554055"/>
    <lineage>
        <taxon>Eukaryota</taxon>
        <taxon>Viridiplantae</taxon>
        <taxon>Chlorophyta</taxon>
        <taxon>core chlorophytes</taxon>
        <taxon>Trebouxiophyceae</taxon>
        <taxon>Chlorellales</taxon>
        <taxon>Chlorellaceae</taxon>
        <taxon>Chlorella clade</taxon>
        <taxon>Micractinium</taxon>
    </lineage>
</organism>
<comment type="caution">
    <text evidence="12">The sequence shown here is derived from an EMBL/GenBank/DDBJ whole genome shotgun (WGS) entry which is preliminary data.</text>
</comment>
<keyword evidence="5 8" id="KW-1133">Transmembrane helix</keyword>
<feature type="transmembrane region" description="Helical" evidence="8">
    <location>
        <begin position="693"/>
        <end position="718"/>
    </location>
</feature>
<feature type="transmembrane region" description="Helical" evidence="8">
    <location>
        <begin position="662"/>
        <end position="681"/>
    </location>
</feature>
<feature type="transmembrane region" description="Helical" evidence="8">
    <location>
        <begin position="243"/>
        <end position="262"/>
    </location>
</feature>
<feature type="transmembrane region" description="Helical" evidence="8">
    <location>
        <begin position="6"/>
        <end position="29"/>
    </location>
</feature>
<feature type="transmembrane region" description="Helical" evidence="8">
    <location>
        <begin position="845"/>
        <end position="865"/>
    </location>
</feature>
<sequence>MAVSGISLLITLGIYVAIAVVVFVAFTILRDTKLTRRFFAPKTYTPGIEHPPKIRGGLGAWVPQVIRMSEAEVIRCAGIDAALYIKILRMGLEMFLIISFLVLAIILPINCTGSEVNSLMSDPNNGNSNLAENPLAWFAQPSPPPPPGTPAAPEEKSGDDPASNIVTVPDFYDTDIPPAPPGMTWWKYKDDVPPLPTPEEALNNASYARYGWRWDASYQEIKYEFTDLDKTTMSNISSRSPSLWAHAVVTWVVSLIMYFWLWKYNKEALRLRIFYLLNQPPGAMSHTVLVQDIPAIAYGTIPHRADGTLLKLIPKSIKDKAFQQTAMLTKRVKSGVKSAGSAAVGTTGVTKLAGDSAEADADNAAAAQALSSSLVKIDATTGRWEMRDEWAAAVNEIDSTGTVAAMVEQEFRRIYGDTLSHVHMCHKTDKLDPLVAEYERTHQAATDLLDNYISLKRRGKEMKPKKVTVIGAKMGEWGKTKYGLKPKKVEALEFYCDRLTELRRLVLAEQEAARSPDNLYPSAFVTFKRRVSQVVASRTMMSEDLSTWSVQPAPGAEELVWGNLGWRSWERTGRVIAMWALFWVMAAFFMIPVTAVQGIISANSFLDFLNDIPIAGAMITGILPGLALKIFLAIVPIILAIMNKFAGAVSVAQIDLGVVYEFFIFQVITVFLGSFIAGTFANQLDQFINDPGSIITIFGTSAPQTAIFFLTYLLLAALPQASLNLLRLVPLIIFWVKSKFLAGTERAKARLWQDQKLTYGTLIPNDTIAILLGMTFCVVCPIIAPVAVIYFAHNYVVWKYQHVYVYKGAYQSGGMAWTRVFDQCMTGLVCFHLMMVALLGIKEMVVPSILCAILWLFDVTVWVTVHKRFYRPHECLSLISAADIDNREAAALGAATEFSAGKSAASVDEEVDRRYISPSFKFDEPAHEQVLSEAARMQAVLAGGEDEKLFAEPSQELEYNDDIESGRVTASRVDESSPALAGEPAAAAAAPRAPESEAGDQFHDAASTLERLSSTTRSTYATPREA</sequence>
<evidence type="ECO:0000313" key="12">
    <source>
        <dbReference type="EMBL" id="PSC73974.1"/>
    </source>
</evidence>
<dbReference type="Pfam" id="PF13967">
    <property type="entry name" value="RSN1_TM"/>
    <property type="match status" value="1"/>
</dbReference>
<feature type="domain" description="CSC1/OSCA1-like N-terminal transmembrane" evidence="10">
    <location>
        <begin position="8"/>
        <end position="118"/>
    </location>
</feature>
<evidence type="ECO:0000256" key="4">
    <source>
        <dbReference type="ARBA" id="ARBA00022692"/>
    </source>
</evidence>
<feature type="compositionally biased region" description="Pro residues" evidence="7">
    <location>
        <begin position="141"/>
        <end position="150"/>
    </location>
</feature>
<feature type="transmembrane region" description="Helical" evidence="8">
    <location>
        <begin position="612"/>
        <end position="641"/>
    </location>
</feature>
<feature type="transmembrane region" description="Helical" evidence="8">
    <location>
        <begin position="92"/>
        <end position="109"/>
    </location>
</feature>
<feature type="compositionally biased region" description="Low complexity" evidence="7">
    <location>
        <begin position="976"/>
        <end position="993"/>
    </location>
</feature>
<dbReference type="Pfam" id="PF14703">
    <property type="entry name" value="PHM7_cyt"/>
    <property type="match status" value="1"/>
</dbReference>
<reference evidence="12 13" key="1">
    <citation type="journal article" date="2018" name="Plant J.">
        <title>Genome sequences of Chlorella sorokiniana UTEX 1602 and Micractinium conductrix SAG 241.80: implications to maltose excretion by a green alga.</title>
        <authorList>
            <person name="Arriola M.B."/>
            <person name="Velmurugan N."/>
            <person name="Zhang Y."/>
            <person name="Plunkett M.H."/>
            <person name="Hondzo H."/>
            <person name="Barney B.M."/>
        </authorList>
    </citation>
    <scope>NUCLEOTIDE SEQUENCE [LARGE SCALE GENOMIC DNA]</scope>
    <source>
        <strain evidence="12 13">SAG 241.80</strain>
    </source>
</reference>
<evidence type="ECO:0000259" key="9">
    <source>
        <dbReference type="Pfam" id="PF02714"/>
    </source>
</evidence>